<dbReference type="EMBL" id="KV784358">
    <property type="protein sequence ID" value="OEU16989.1"/>
    <property type="molecule type" value="Genomic_DNA"/>
</dbReference>
<reference evidence="2 3" key="1">
    <citation type="submission" date="2016-09" db="EMBL/GenBank/DDBJ databases">
        <title>Extensive genetic diversity and differential bi-allelic expression allows diatom success in the polar Southern Ocean.</title>
        <authorList>
            <consortium name="DOE Joint Genome Institute"/>
            <person name="Mock T."/>
            <person name="Otillar R.P."/>
            <person name="Strauss J."/>
            <person name="Dupont C."/>
            <person name="Frickenhaus S."/>
            <person name="Maumus F."/>
            <person name="Mcmullan M."/>
            <person name="Sanges R."/>
            <person name="Schmutz J."/>
            <person name="Toseland A."/>
            <person name="Valas R."/>
            <person name="Veluchamy A."/>
            <person name="Ward B.J."/>
            <person name="Allen A."/>
            <person name="Barry K."/>
            <person name="Falciatore A."/>
            <person name="Ferrante M."/>
            <person name="Fortunato A.E."/>
            <person name="Gloeckner G."/>
            <person name="Gruber A."/>
            <person name="Hipkin R."/>
            <person name="Janech M."/>
            <person name="Kroth P."/>
            <person name="Leese F."/>
            <person name="Lindquist E."/>
            <person name="Lyon B.R."/>
            <person name="Martin J."/>
            <person name="Mayer C."/>
            <person name="Parker M."/>
            <person name="Quesneville H."/>
            <person name="Raymond J."/>
            <person name="Uhlig C."/>
            <person name="Valentin K.U."/>
            <person name="Worden A.Z."/>
            <person name="Armbrust E.V."/>
            <person name="Bowler C."/>
            <person name="Green B."/>
            <person name="Moulton V."/>
            <person name="Van Oosterhout C."/>
            <person name="Grigoriev I."/>
        </authorList>
    </citation>
    <scope>NUCLEOTIDE SEQUENCE [LARGE SCALE GENOMIC DNA]</scope>
    <source>
        <strain evidence="2 3">CCMP1102</strain>
    </source>
</reference>
<proteinExistence type="predicted"/>
<sequence length="230" mass="25351">MTMIICKKINLMIPLTPPCLIQQVSSRLRLRQATCIVQCVIAIFLLVLAPAPATATSSTSTSRTTTTAEPSSWIRRTEEDDNDDSRRDNNKTTSSQRLEILLASHGLTTTALASMAKESYFPQSPYNVSQYNISNYWTASIVTPIPQGINGSLIQAVLFENPSKLERVLTFMGVYLNPANPAKGEENYANPYSTCLAADYEFAGTAAEAAMQAACEEFGRVDTKLHDWRK</sequence>
<dbReference type="InParanoid" id="A0A1E7FFN8"/>
<feature type="compositionally biased region" description="Low complexity" evidence="1">
    <location>
        <begin position="55"/>
        <end position="72"/>
    </location>
</feature>
<name>A0A1E7FFN8_9STRA</name>
<feature type="region of interest" description="Disordered" evidence="1">
    <location>
        <begin position="55"/>
        <end position="95"/>
    </location>
</feature>
<gene>
    <name evidence="2" type="ORF">FRACYDRAFT_239586</name>
</gene>
<accession>A0A1E7FFN8</accession>
<dbReference type="OrthoDB" id="10673992at2759"/>
<dbReference type="Proteomes" id="UP000095751">
    <property type="component" value="Unassembled WGS sequence"/>
</dbReference>
<protein>
    <submittedName>
        <fullName evidence="2">Uncharacterized protein</fullName>
    </submittedName>
</protein>
<evidence type="ECO:0000313" key="2">
    <source>
        <dbReference type="EMBL" id="OEU16989.1"/>
    </source>
</evidence>
<keyword evidence="3" id="KW-1185">Reference proteome</keyword>
<dbReference type="KEGG" id="fcy:FRACYDRAFT_239586"/>
<evidence type="ECO:0000313" key="3">
    <source>
        <dbReference type="Proteomes" id="UP000095751"/>
    </source>
</evidence>
<dbReference type="AlphaFoldDB" id="A0A1E7FFN8"/>
<evidence type="ECO:0000256" key="1">
    <source>
        <dbReference type="SAM" id="MobiDB-lite"/>
    </source>
</evidence>
<organism evidence="2 3">
    <name type="scientific">Fragilariopsis cylindrus CCMP1102</name>
    <dbReference type="NCBI Taxonomy" id="635003"/>
    <lineage>
        <taxon>Eukaryota</taxon>
        <taxon>Sar</taxon>
        <taxon>Stramenopiles</taxon>
        <taxon>Ochrophyta</taxon>
        <taxon>Bacillariophyta</taxon>
        <taxon>Bacillariophyceae</taxon>
        <taxon>Bacillariophycidae</taxon>
        <taxon>Bacillariales</taxon>
        <taxon>Bacillariaceae</taxon>
        <taxon>Fragilariopsis</taxon>
    </lineage>
</organism>